<accession>A0A212KMW9</accession>
<sequence>MCRETPITLLNRRFHPKTFQVVINAGESLFIHINCQHVCFGSRFEDVGGFTAWCCTQI</sequence>
<reference evidence="1" key="1">
    <citation type="submission" date="2016-04" db="EMBL/GenBank/DDBJ databases">
        <authorList>
            <person name="Evans L.H."/>
            <person name="Alamgir A."/>
            <person name="Owens N."/>
            <person name="Weber N.D."/>
            <person name="Virtaneva K."/>
            <person name="Barbian K."/>
            <person name="Babar A."/>
            <person name="Rosenke K."/>
        </authorList>
    </citation>
    <scope>NUCLEOTIDE SEQUENCE</scope>
    <source>
        <strain evidence="1">86</strain>
    </source>
</reference>
<organism evidence="1">
    <name type="scientific">uncultured Alphaproteobacteria bacterium</name>
    <dbReference type="NCBI Taxonomy" id="91750"/>
    <lineage>
        <taxon>Bacteria</taxon>
        <taxon>Pseudomonadati</taxon>
        <taxon>Pseudomonadota</taxon>
        <taxon>Alphaproteobacteria</taxon>
        <taxon>environmental samples</taxon>
    </lineage>
</organism>
<proteinExistence type="predicted"/>
<name>A0A212KMW9_9PROT</name>
<dbReference type="AlphaFoldDB" id="A0A212KMW9"/>
<dbReference type="EMBL" id="FLUO01000006">
    <property type="protein sequence ID" value="SBW13066.1"/>
    <property type="molecule type" value="Genomic_DNA"/>
</dbReference>
<evidence type="ECO:0000313" key="1">
    <source>
        <dbReference type="EMBL" id="SBW13066.1"/>
    </source>
</evidence>
<protein>
    <submittedName>
        <fullName evidence="1">Uncharacterized protein</fullName>
    </submittedName>
</protein>
<gene>
    <name evidence="1" type="ORF">KL86APRO_60002</name>
</gene>